<proteinExistence type="inferred from homology"/>
<dbReference type="RefSeq" id="WP_135995844.1">
    <property type="nucleotide sequence ID" value="NZ_CP071057.1"/>
</dbReference>
<name>A0A4S2H1G6_9PROT</name>
<dbReference type="GO" id="GO:0016853">
    <property type="term" value="F:isomerase activity"/>
    <property type="evidence" value="ECO:0007669"/>
    <property type="project" value="UniProtKB-KW"/>
</dbReference>
<dbReference type="Pfam" id="PF00378">
    <property type="entry name" value="ECH_1"/>
    <property type="match status" value="1"/>
</dbReference>
<dbReference type="Gene3D" id="3.90.226.10">
    <property type="entry name" value="2-enoyl-CoA Hydratase, Chain A, domain 1"/>
    <property type="match status" value="1"/>
</dbReference>
<comment type="similarity">
    <text evidence="1">Belongs to the enoyl-CoA hydratase/isomerase family.</text>
</comment>
<comment type="caution">
    <text evidence="2">The sequence shown here is derived from an EMBL/GenBank/DDBJ whole genome shotgun (WGS) entry which is preliminary data.</text>
</comment>
<keyword evidence="2" id="KW-0413">Isomerase</keyword>
<sequence length="252" mass="26619">MAWENILTNEAEGVLTITLNRPEALNAFTPAMLEELISAFADAEREDGAAVIVVEGAGRAFCAGVDLKVLSGAEPKAGRVGPVFDEPAGRLMTAVRAATRPVIAKVHGACFTGALEFALHCDFIHATADAKFGDTHAKFAIRPTWGMSQTLPGAVGLRRARELSYTAKTFTGKQAADWGLANAAHEDKDALDRAVADIAAAIAANDRATVAAYKHLHAIAETRDVPAGIRAEIEAEFPDITDTLARIGGFLK</sequence>
<evidence type="ECO:0000313" key="3">
    <source>
        <dbReference type="Proteomes" id="UP000308054"/>
    </source>
</evidence>
<dbReference type="SUPFAM" id="SSF52096">
    <property type="entry name" value="ClpP/crotonase"/>
    <property type="match status" value="1"/>
</dbReference>
<accession>A0A4S2H1G6</accession>
<dbReference type="PANTHER" id="PTHR43802">
    <property type="entry name" value="ENOYL-COA HYDRATASE"/>
    <property type="match status" value="1"/>
</dbReference>
<dbReference type="InterPro" id="IPR029045">
    <property type="entry name" value="ClpP/crotonase-like_dom_sf"/>
</dbReference>
<dbReference type="OrthoDB" id="9775794at2"/>
<reference evidence="2 3" key="1">
    <citation type="journal article" date="2017" name="Int. J. Syst. Evol. Microbiol.">
        <title>Marinicauda algicola sp. nov., isolated from a marine red alga Rhodosorus marinus.</title>
        <authorList>
            <person name="Jeong S.E."/>
            <person name="Jeon S.H."/>
            <person name="Chun B.H."/>
            <person name="Kim D.W."/>
            <person name="Jeon C.O."/>
        </authorList>
    </citation>
    <scope>NUCLEOTIDE SEQUENCE [LARGE SCALE GENOMIC DNA]</scope>
    <source>
        <strain evidence="2 3">JCM 31718</strain>
    </source>
</reference>
<evidence type="ECO:0000313" key="2">
    <source>
        <dbReference type="EMBL" id="TGY89304.1"/>
    </source>
</evidence>
<dbReference type="Proteomes" id="UP000308054">
    <property type="component" value="Unassembled WGS sequence"/>
</dbReference>
<dbReference type="PANTHER" id="PTHR43802:SF1">
    <property type="entry name" value="IP11341P-RELATED"/>
    <property type="match status" value="1"/>
</dbReference>
<dbReference type="AlphaFoldDB" id="A0A4S2H1G6"/>
<organism evidence="2 3">
    <name type="scientific">Marinicauda algicola</name>
    <dbReference type="NCBI Taxonomy" id="2029849"/>
    <lineage>
        <taxon>Bacteria</taxon>
        <taxon>Pseudomonadati</taxon>
        <taxon>Pseudomonadota</taxon>
        <taxon>Alphaproteobacteria</taxon>
        <taxon>Maricaulales</taxon>
        <taxon>Maricaulaceae</taxon>
        <taxon>Marinicauda</taxon>
    </lineage>
</organism>
<dbReference type="EMBL" id="SRXW01000002">
    <property type="protein sequence ID" value="TGY89304.1"/>
    <property type="molecule type" value="Genomic_DNA"/>
</dbReference>
<dbReference type="CDD" id="cd06558">
    <property type="entry name" value="crotonase-like"/>
    <property type="match status" value="1"/>
</dbReference>
<dbReference type="InterPro" id="IPR001753">
    <property type="entry name" value="Enoyl-CoA_hydra/iso"/>
</dbReference>
<gene>
    <name evidence="2" type="ORF">E5163_09310</name>
</gene>
<protein>
    <submittedName>
        <fullName evidence="2">Enoyl-CoA hydratase/isomerase family protein</fullName>
    </submittedName>
</protein>
<keyword evidence="3" id="KW-1185">Reference proteome</keyword>
<evidence type="ECO:0000256" key="1">
    <source>
        <dbReference type="ARBA" id="ARBA00005254"/>
    </source>
</evidence>